<dbReference type="EMBL" id="AWGB01000013">
    <property type="protein sequence ID" value="ESQ92368.1"/>
    <property type="molecule type" value="Genomic_DNA"/>
</dbReference>
<feature type="binding site" evidence="4">
    <location>
        <begin position="143"/>
        <end position="151"/>
    </location>
    <ligand>
        <name>ATP</name>
        <dbReference type="ChEBI" id="CHEBI:30616"/>
    </ligand>
</feature>
<dbReference type="Gene3D" id="3.40.50.10420">
    <property type="entry name" value="NagB/RpiA/CoA transferase-like"/>
    <property type="match status" value="1"/>
</dbReference>
<dbReference type="eggNOG" id="COG0212">
    <property type="taxonomic scope" value="Bacteria"/>
</dbReference>
<dbReference type="PIRSF" id="PIRSF006806">
    <property type="entry name" value="FTHF_cligase"/>
    <property type="match status" value="1"/>
</dbReference>
<dbReference type="RefSeq" id="WP_018081000.1">
    <property type="nucleotide sequence ID" value="NZ_AQWM01000003.1"/>
</dbReference>
<dbReference type="NCBIfam" id="TIGR02727">
    <property type="entry name" value="MTHFS_bact"/>
    <property type="match status" value="1"/>
</dbReference>
<dbReference type="Pfam" id="PF01812">
    <property type="entry name" value="5-FTHF_cyc-lig"/>
    <property type="match status" value="1"/>
</dbReference>
<dbReference type="GO" id="GO:0046872">
    <property type="term" value="F:metal ion binding"/>
    <property type="evidence" value="ECO:0007669"/>
    <property type="project" value="UniProtKB-KW"/>
</dbReference>
<dbReference type="SUPFAM" id="SSF100950">
    <property type="entry name" value="NagB/RpiA/CoA transferase-like"/>
    <property type="match status" value="1"/>
</dbReference>
<dbReference type="InterPro" id="IPR002698">
    <property type="entry name" value="FTHF_cligase"/>
</dbReference>
<evidence type="ECO:0000256" key="1">
    <source>
        <dbReference type="ARBA" id="ARBA00010638"/>
    </source>
</evidence>
<dbReference type="InterPro" id="IPR037171">
    <property type="entry name" value="NagB/RpiA_transferase-like"/>
</dbReference>
<comment type="cofactor">
    <cofactor evidence="5">
        <name>Mg(2+)</name>
        <dbReference type="ChEBI" id="CHEBI:18420"/>
    </cofactor>
</comment>
<evidence type="ECO:0000256" key="3">
    <source>
        <dbReference type="ARBA" id="ARBA00022840"/>
    </source>
</evidence>
<name>V4RM64_9CAUL</name>
<evidence type="ECO:0000313" key="6">
    <source>
        <dbReference type="EMBL" id="ESQ92368.1"/>
    </source>
</evidence>
<keyword evidence="3 4" id="KW-0067">ATP-binding</keyword>
<comment type="catalytic activity">
    <reaction evidence="5">
        <text>(6S)-5-formyl-5,6,7,8-tetrahydrofolate + ATP = (6R)-5,10-methenyltetrahydrofolate + ADP + phosphate</text>
        <dbReference type="Rhea" id="RHEA:10488"/>
        <dbReference type="ChEBI" id="CHEBI:30616"/>
        <dbReference type="ChEBI" id="CHEBI:43474"/>
        <dbReference type="ChEBI" id="CHEBI:57455"/>
        <dbReference type="ChEBI" id="CHEBI:57457"/>
        <dbReference type="ChEBI" id="CHEBI:456216"/>
        <dbReference type="EC" id="6.3.3.2"/>
    </reaction>
</comment>
<dbReference type="GO" id="GO:0009396">
    <property type="term" value="P:folic acid-containing compound biosynthetic process"/>
    <property type="evidence" value="ECO:0007669"/>
    <property type="project" value="TreeGrafter"/>
</dbReference>
<feature type="binding site" evidence="4">
    <location>
        <begin position="11"/>
        <end position="15"/>
    </location>
    <ligand>
        <name>ATP</name>
        <dbReference type="ChEBI" id="CHEBI:30616"/>
    </ligand>
</feature>
<dbReference type="PANTHER" id="PTHR23407:SF1">
    <property type="entry name" value="5-FORMYLTETRAHYDROFOLATE CYCLO-LIGASE"/>
    <property type="match status" value="1"/>
</dbReference>
<dbReference type="GO" id="GO:0035999">
    <property type="term" value="P:tetrahydrofolate interconversion"/>
    <property type="evidence" value="ECO:0007669"/>
    <property type="project" value="TreeGrafter"/>
</dbReference>
<evidence type="ECO:0000256" key="5">
    <source>
        <dbReference type="RuleBase" id="RU361279"/>
    </source>
</evidence>
<dbReference type="OrthoDB" id="9801938at2"/>
<organism evidence="6 7">
    <name type="scientific">Asticcacaulis benevestitus DSM 16100 = ATCC BAA-896</name>
    <dbReference type="NCBI Taxonomy" id="1121022"/>
    <lineage>
        <taxon>Bacteria</taxon>
        <taxon>Pseudomonadati</taxon>
        <taxon>Pseudomonadota</taxon>
        <taxon>Alphaproteobacteria</taxon>
        <taxon>Caulobacterales</taxon>
        <taxon>Caulobacteraceae</taxon>
        <taxon>Asticcacaulis</taxon>
    </lineage>
</organism>
<comment type="similarity">
    <text evidence="1 5">Belongs to the 5-formyltetrahydrofolate cyclo-ligase family.</text>
</comment>
<accession>V4RM64</accession>
<dbReference type="EC" id="6.3.3.2" evidence="5"/>
<protein>
    <recommendedName>
        <fullName evidence="5">5-formyltetrahydrofolate cyclo-ligase</fullName>
        <ecNumber evidence="5">6.3.3.2</ecNumber>
    </recommendedName>
</protein>
<dbReference type="PANTHER" id="PTHR23407">
    <property type="entry name" value="ATPASE INHIBITOR/5-FORMYLTETRAHYDROFOLATE CYCLO-LIGASE"/>
    <property type="match status" value="1"/>
</dbReference>
<gene>
    <name evidence="6" type="ORF">ABENE_08305</name>
</gene>
<keyword evidence="7" id="KW-1185">Reference proteome</keyword>
<sequence length="204" mass="22389">MDDLNGLVVHKSLLRAEMKTRRVAMAQASPLAGDMLAEIAADTLDGSQSWPDKDAIIAGYWPIQSEINPFPLLQIFEERGYAVALPCLVGEGDGFTMIFRRFSLGDELVDGPYGIQQPDETADEILPDVVLVPLLAFDAQGWRLGYGGGYYDRTLARLNTDKAIRTYGVAFSGQQLAEIPFEVHDQPLDGIFTDKGVIEARPTV</sequence>
<dbReference type="AlphaFoldDB" id="V4RM64"/>
<dbReference type="InterPro" id="IPR024185">
    <property type="entry name" value="FTHF_cligase-like_sf"/>
</dbReference>
<dbReference type="GO" id="GO:0005524">
    <property type="term" value="F:ATP binding"/>
    <property type="evidence" value="ECO:0007669"/>
    <property type="project" value="UniProtKB-KW"/>
</dbReference>
<dbReference type="Proteomes" id="UP000017837">
    <property type="component" value="Unassembled WGS sequence"/>
</dbReference>
<proteinExistence type="inferred from homology"/>
<comment type="caution">
    <text evidence="6">The sequence shown here is derived from an EMBL/GenBank/DDBJ whole genome shotgun (WGS) entry which is preliminary data.</text>
</comment>
<dbReference type="GO" id="GO:0030272">
    <property type="term" value="F:5-formyltetrahydrofolate cyclo-ligase activity"/>
    <property type="evidence" value="ECO:0007669"/>
    <property type="project" value="UniProtKB-EC"/>
</dbReference>
<keyword evidence="5" id="KW-0460">Magnesium</keyword>
<keyword evidence="2 4" id="KW-0547">Nucleotide-binding</keyword>
<keyword evidence="5" id="KW-0479">Metal-binding</keyword>
<evidence type="ECO:0000256" key="4">
    <source>
        <dbReference type="PIRSR" id="PIRSR006806-1"/>
    </source>
</evidence>
<feature type="binding site" evidence="4">
    <location>
        <position position="66"/>
    </location>
    <ligand>
        <name>substrate</name>
    </ligand>
</feature>
<dbReference type="STRING" id="1121022.GCA_000376105_01337"/>
<evidence type="ECO:0000313" key="7">
    <source>
        <dbReference type="Proteomes" id="UP000017837"/>
    </source>
</evidence>
<evidence type="ECO:0000256" key="2">
    <source>
        <dbReference type="ARBA" id="ARBA00022741"/>
    </source>
</evidence>
<dbReference type="PATRIC" id="fig|1121022.4.peg.1671"/>
<reference evidence="6 7" key="1">
    <citation type="journal article" date="2014" name="Nature">
        <title>Sequential evolution of bacterial morphology by co-option of a developmental regulator.</title>
        <authorList>
            <person name="Jiang C."/>
            <person name="Brown P.J."/>
            <person name="Ducret A."/>
            <person name="Brun Y.V."/>
        </authorList>
    </citation>
    <scope>NUCLEOTIDE SEQUENCE [LARGE SCALE GENOMIC DNA]</scope>
    <source>
        <strain evidence="6 7">DSM 16100</strain>
    </source>
</reference>